<proteinExistence type="predicted"/>
<dbReference type="WBParaSite" id="sdigi.contig152.g5309.t1">
    <property type="protein sequence ID" value="sdigi.contig152.g5309.t1"/>
    <property type="gene ID" value="sdigi.contig152.g5309"/>
</dbReference>
<evidence type="ECO:0000256" key="1">
    <source>
        <dbReference type="SAM" id="MobiDB-lite"/>
    </source>
</evidence>
<dbReference type="AlphaFoldDB" id="A0A915PKR4"/>
<keyword evidence="2" id="KW-1185">Reference proteome</keyword>
<organism evidence="2 3">
    <name type="scientific">Setaria digitata</name>
    <dbReference type="NCBI Taxonomy" id="48799"/>
    <lineage>
        <taxon>Eukaryota</taxon>
        <taxon>Metazoa</taxon>
        <taxon>Ecdysozoa</taxon>
        <taxon>Nematoda</taxon>
        <taxon>Chromadorea</taxon>
        <taxon>Rhabditida</taxon>
        <taxon>Spirurina</taxon>
        <taxon>Spiruromorpha</taxon>
        <taxon>Filarioidea</taxon>
        <taxon>Setariidae</taxon>
        <taxon>Setaria</taxon>
    </lineage>
</organism>
<feature type="compositionally biased region" description="Polar residues" evidence="1">
    <location>
        <begin position="97"/>
        <end position="118"/>
    </location>
</feature>
<dbReference type="Proteomes" id="UP000887581">
    <property type="component" value="Unplaced"/>
</dbReference>
<accession>A0A915PKR4</accession>
<feature type="region of interest" description="Disordered" evidence="1">
    <location>
        <begin position="92"/>
        <end position="132"/>
    </location>
</feature>
<dbReference type="SUPFAM" id="SSF53098">
    <property type="entry name" value="Ribonuclease H-like"/>
    <property type="match status" value="1"/>
</dbReference>
<dbReference type="InterPro" id="IPR036397">
    <property type="entry name" value="RNaseH_sf"/>
</dbReference>
<dbReference type="InterPro" id="IPR012337">
    <property type="entry name" value="RNaseH-like_sf"/>
</dbReference>
<protein>
    <submittedName>
        <fullName evidence="3">Integrase catalytic domain-containing protein</fullName>
    </submittedName>
</protein>
<reference evidence="3" key="1">
    <citation type="submission" date="2022-11" db="UniProtKB">
        <authorList>
            <consortium name="WormBaseParasite"/>
        </authorList>
    </citation>
    <scope>IDENTIFICATION</scope>
</reference>
<name>A0A915PKR4_9BILA</name>
<evidence type="ECO:0000313" key="3">
    <source>
        <dbReference type="WBParaSite" id="sdigi.contig152.g5309.t1"/>
    </source>
</evidence>
<dbReference type="GO" id="GO:0003676">
    <property type="term" value="F:nucleic acid binding"/>
    <property type="evidence" value="ECO:0007669"/>
    <property type="project" value="InterPro"/>
</dbReference>
<dbReference type="Gene3D" id="3.30.420.10">
    <property type="entry name" value="Ribonuclease H-like superfamily/Ribonuclease H"/>
    <property type="match status" value="1"/>
</dbReference>
<sequence length="1076" mass="121912">MTALARTSSNVRKDITKEITSRPGLQSALRKNKGKEAIFSKVCPNPRQAGTTMALLDPASISLAEEEEEKEDEQVLESGCIPPAVGASVVIEERDSSTSQPSTVKDSQTTAESSSGPTANREEDRFPNEPASLRFTQPHFMYQVIPKTKIASDTRSSVSKITVDQITDSIYSDFIILMTGGEVVPPAEEHRQILDAMVQGDDYTVACDVDDEFLGHLDYVIVHLPSIRLLLTSEQREQVIESAVARFKNDKHPIGACLQLLQKNYTGFPSVIRLRNALMDCLSRLVAAGDDDVDYNMSGLDSDVQGFTGEDMSSDSALPGTSSDFATRKKGLSQNLLNAAIPDNEYDILAQILTRKLKIDDVENVVLREAIKARMKGGLLVGEYWSEPNEFLSSGWRIRLRDSGKIVPRISEVDDIWRRCYETMPDCTQKQMLTYLEERYVGMGLKTKQRATTKDILLKGSRVQFPSRPRCIGSKPMQYVQIDMVEMECSEYGDRCYTMALIVTDLYSHFVFGRALAEAPDTSLLVRHLMDIFGAFAPPEAYRTYTNDEVIGLVMSDIEKLFKIGIKNIGHGVMNHANLCANMYKRAAEELGGRERWVEALPFAVIDYNQTPVKCFGDLRISPFEIMFGRRPWRNHSVPPWVRSGLYSENVNEAEGYVEENRMEGISGATEMCMIRSTPLPRRPEVEERLANVYLSEMSSNRAKISCILGRYPAKFNDEGHVIDPGTGYLYEVGDCVYLRNFEQEETFTDRPKRRQNELRYYRASIAEVDYQNPDFMYKVCYWDDIIDVDHLPPDQWPDEGSLLAWVSPYDIAPSTADLARRRNVVRRRELEFQCKCGYDFCELVYNQNCPYKLSQACCQRLKMNCPYHSRLKVPPRELPPLVRPKNPTTSVFKLASSGERRLLAVPRRMKSEVDHSSSRWVFQGGRYIELFPSSSSSTSLLEREDQQSNVHFDYDVGTFPMKRKRMQKLPVERSYGYQAVELYEPKDSLMISNTHELEGLEVDDESIDVASNGQDVSHSEASNQSVFLTREDSKTMVGKGSGKMSKVQQSPFQEEVLLMRNTKRVSAPPRRLSPT</sequence>
<evidence type="ECO:0000313" key="2">
    <source>
        <dbReference type="Proteomes" id="UP000887581"/>
    </source>
</evidence>